<feature type="domain" description="CN hydrolase" evidence="3">
    <location>
        <begin position="14"/>
        <end position="263"/>
    </location>
</feature>
<sequence length="294" mass="31432">MTATATTPTALRAFRIALIQLAVSSNKSANLTRARTCILAAAQQGANVVVLPECFNSPYGTQHFAAYAEDVPSGESCQALAAAAKDAGVYLVGGSIPERARGEHEGKFFNTCTVWSPEGTLLDIHRKAHLFDIDVPGKITFKESLVLSPGPKITTVPTPLGTLGIAICYDIRFPELSLAMARAGADMLIFPGAFNMTTGPLHWELLARARAVDNQCYVALCSPARDEGAGYVAYGHSMVVDPRGTVVVDAGASEGTVVADVDPEVVSAFREQIPVRKQKRWDLYNDVVKAPVRE</sequence>
<accession>A0A0L0T4C6</accession>
<keyword evidence="5" id="KW-1185">Reference proteome</keyword>
<dbReference type="SUPFAM" id="SSF56317">
    <property type="entry name" value="Carbon-nitrogen hydrolase"/>
    <property type="match status" value="1"/>
</dbReference>
<dbReference type="FunFam" id="3.60.110.10:FF:000002">
    <property type="entry name" value="Nitrilase family member 2"/>
    <property type="match status" value="1"/>
</dbReference>
<dbReference type="Pfam" id="PF00795">
    <property type="entry name" value="CN_hydrolase"/>
    <property type="match status" value="1"/>
</dbReference>
<evidence type="ECO:0000313" key="5">
    <source>
        <dbReference type="Proteomes" id="UP000054350"/>
    </source>
</evidence>
<reference evidence="5" key="2">
    <citation type="submission" date="2009-11" db="EMBL/GenBank/DDBJ databases">
        <title>The Genome Sequence of Allomyces macrogynus strain ATCC 38327.</title>
        <authorList>
            <consortium name="The Broad Institute Genome Sequencing Platform"/>
            <person name="Russ C."/>
            <person name="Cuomo C."/>
            <person name="Shea T."/>
            <person name="Young S.K."/>
            <person name="Zeng Q."/>
            <person name="Koehrsen M."/>
            <person name="Haas B."/>
            <person name="Borodovsky M."/>
            <person name="Guigo R."/>
            <person name="Alvarado L."/>
            <person name="Berlin A."/>
            <person name="Borenstein D."/>
            <person name="Chen Z."/>
            <person name="Engels R."/>
            <person name="Freedman E."/>
            <person name="Gellesch M."/>
            <person name="Goldberg J."/>
            <person name="Griggs A."/>
            <person name="Gujja S."/>
            <person name="Heiman D."/>
            <person name="Hepburn T."/>
            <person name="Howarth C."/>
            <person name="Jen D."/>
            <person name="Larson L."/>
            <person name="Lewis B."/>
            <person name="Mehta T."/>
            <person name="Park D."/>
            <person name="Pearson M."/>
            <person name="Roberts A."/>
            <person name="Saif S."/>
            <person name="Shenoy N."/>
            <person name="Sisk P."/>
            <person name="Stolte C."/>
            <person name="Sykes S."/>
            <person name="Walk T."/>
            <person name="White J."/>
            <person name="Yandava C."/>
            <person name="Burger G."/>
            <person name="Gray M.W."/>
            <person name="Holland P.W.H."/>
            <person name="King N."/>
            <person name="Lang F.B.F."/>
            <person name="Roger A.J."/>
            <person name="Ruiz-Trillo I."/>
            <person name="Lander E."/>
            <person name="Nusbaum C."/>
        </authorList>
    </citation>
    <scope>NUCLEOTIDE SEQUENCE [LARGE SCALE GENOMIC DNA]</scope>
    <source>
        <strain evidence="5">ATCC 38327</strain>
    </source>
</reference>
<dbReference type="EMBL" id="GG745361">
    <property type="protein sequence ID" value="KNE69556.1"/>
    <property type="molecule type" value="Genomic_DNA"/>
</dbReference>
<evidence type="ECO:0000256" key="1">
    <source>
        <dbReference type="ARBA" id="ARBA00010613"/>
    </source>
</evidence>
<dbReference type="STRING" id="578462.A0A0L0T4C6"/>
<dbReference type="OrthoDB" id="10250282at2759"/>
<dbReference type="GO" id="GO:0006107">
    <property type="term" value="P:oxaloacetate metabolic process"/>
    <property type="evidence" value="ECO:0007669"/>
    <property type="project" value="TreeGrafter"/>
</dbReference>
<dbReference type="OMA" id="MQSKPYA"/>
<dbReference type="CDD" id="cd07572">
    <property type="entry name" value="nit"/>
    <property type="match status" value="1"/>
</dbReference>
<dbReference type="PANTHER" id="PTHR23088:SF30">
    <property type="entry name" value="OMEGA-AMIDASE NIT2"/>
    <property type="match status" value="1"/>
</dbReference>
<proteinExistence type="inferred from homology"/>
<dbReference type="eggNOG" id="KOG0806">
    <property type="taxonomic scope" value="Eukaryota"/>
</dbReference>
<name>A0A0L0T4C6_ALLM3</name>
<dbReference type="Gene3D" id="3.60.110.10">
    <property type="entry name" value="Carbon-nitrogen hydrolase"/>
    <property type="match status" value="1"/>
</dbReference>
<gene>
    <name evidence="4" type="ORF">AMAG_14117</name>
</gene>
<dbReference type="InterPro" id="IPR003010">
    <property type="entry name" value="C-N_Hydrolase"/>
</dbReference>
<comment type="similarity">
    <text evidence="1">Belongs to the carbon-nitrogen hydrolase superfamily. NIT1/NIT2 family.</text>
</comment>
<protein>
    <recommendedName>
        <fullName evidence="3">CN hydrolase domain-containing protein</fullName>
    </recommendedName>
</protein>
<keyword evidence="2" id="KW-0378">Hydrolase</keyword>
<organism evidence="4 5">
    <name type="scientific">Allomyces macrogynus (strain ATCC 38327)</name>
    <name type="common">Allomyces javanicus var. macrogynus</name>
    <dbReference type="NCBI Taxonomy" id="578462"/>
    <lineage>
        <taxon>Eukaryota</taxon>
        <taxon>Fungi</taxon>
        <taxon>Fungi incertae sedis</taxon>
        <taxon>Blastocladiomycota</taxon>
        <taxon>Blastocladiomycetes</taxon>
        <taxon>Blastocladiales</taxon>
        <taxon>Blastocladiaceae</taxon>
        <taxon>Allomyces</taxon>
    </lineage>
</organism>
<dbReference type="AlphaFoldDB" id="A0A0L0T4C6"/>
<evidence type="ECO:0000259" key="3">
    <source>
        <dbReference type="PROSITE" id="PS50263"/>
    </source>
</evidence>
<evidence type="ECO:0000256" key="2">
    <source>
        <dbReference type="ARBA" id="ARBA00022801"/>
    </source>
</evidence>
<dbReference type="Proteomes" id="UP000054350">
    <property type="component" value="Unassembled WGS sequence"/>
</dbReference>
<evidence type="ECO:0000313" key="4">
    <source>
        <dbReference type="EMBL" id="KNE69556.1"/>
    </source>
</evidence>
<dbReference type="InterPro" id="IPR045254">
    <property type="entry name" value="Nit1/2_C-N_Hydrolase"/>
</dbReference>
<dbReference type="GO" id="GO:0050152">
    <property type="term" value="F:omega-amidase activity"/>
    <property type="evidence" value="ECO:0007669"/>
    <property type="project" value="TreeGrafter"/>
</dbReference>
<dbReference type="VEuPathDB" id="FungiDB:AMAG_14117"/>
<dbReference type="PROSITE" id="PS50263">
    <property type="entry name" value="CN_HYDROLASE"/>
    <property type="match status" value="1"/>
</dbReference>
<dbReference type="InterPro" id="IPR036526">
    <property type="entry name" value="C-N_Hydrolase_sf"/>
</dbReference>
<reference evidence="4 5" key="1">
    <citation type="submission" date="2009-11" db="EMBL/GenBank/DDBJ databases">
        <title>Annotation of Allomyces macrogynus ATCC 38327.</title>
        <authorList>
            <consortium name="The Broad Institute Genome Sequencing Platform"/>
            <person name="Russ C."/>
            <person name="Cuomo C."/>
            <person name="Burger G."/>
            <person name="Gray M.W."/>
            <person name="Holland P.W.H."/>
            <person name="King N."/>
            <person name="Lang F.B.F."/>
            <person name="Roger A.J."/>
            <person name="Ruiz-Trillo I."/>
            <person name="Young S.K."/>
            <person name="Zeng Q."/>
            <person name="Gargeya S."/>
            <person name="Fitzgerald M."/>
            <person name="Haas B."/>
            <person name="Abouelleil A."/>
            <person name="Alvarado L."/>
            <person name="Arachchi H.M."/>
            <person name="Berlin A."/>
            <person name="Chapman S.B."/>
            <person name="Gearin G."/>
            <person name="Goldberg J."/>
            <person name="Griggs A."/>
            <person name="Gujja S."/>
            <person name="Hansen M."/>
            <person name="Heiman D."/>
            <person name="Howarth C."/>
            <person name="Larimer J."/>
            <person name="Lui A."/>
            <person name="MacDonald P.J.P."/>
            <person name="McCowen C."/>
            <person name="Montmayeur A."/>
            <person name="Murphy C."/>
            <person name="Neiman D."/>
            <person name="Pearson M."/>
            <person name="Priest M."/>
            <person name="Roberts A."/>
            <person name="Saif S."/>
            <person name="Shea T."/>
            <person name="Sisk P."/>
            <person name="Stolte C."/>
            <person name="Sykes S."/>
            <person name="Wortman J."/>
            <person name="Nusbaum C."/>
            <person name="Birren B."/>
        </authorList>
    </citation>
    <scope>NUCLEOTIDE SEQUENCE [LARGE SCALE GENOMIC DNA]</scope>
    <source>
        <strain evidence="4 5">ATCC 38327</strain>
    </source>
</reference>
<dbReference type="InterPro" id="IPR001110">
    <property type="entry name" value="UPF0012_CS"/>
</dbReference>
<dbReference type="PROSITE" id="PS01227">
    <property type="entry name" value="UPF0012"/>
    <property type="match status" value="1"/>
</dbReference>
<dbReference type="GO" id="GO:0006541">
    <property type="term" value="P:glutamine metabolic process"/>
    <property type="evidence" value="ECO:0007669"/>
    <property type="project" value="TreeGrafter"/>
</dbReference>
<dbReference type="GO" id="GO:0005739">
    <property type="term" value="C:mitochondrion"/>
    <property type="evidence" value="ECO:0007669"/>
    <property type="project" value="TreeGrafter"/>
</dbReference>
<dbReference type="GO" id="GO:0006528">
    <property type="term" value="P:asparagine metabolic process"/>
    <property type="evidence" value="ECO:0007669"/>
    <property type="project" value="TreeGrafter"/>
</dbReference>
<dbReference type="PANTHER" id="PTHR23088">
    <property type="entry name" value="NITRILASE-RELATED"/>
    <property type="match status" value="1"/>
</dbReference>